<dbReference type="Proteomes" id="UP000042997">
    <property type="component" value="Unassembled WGS sequence"/>
</dbReference>
<protein>
    <submittedName>
        <fullName evidence="1">Uncharacterized protein</fullName>
    </submittedName>
</protein>
<reference evidence="1 2" key="1">
    <citation type="journal article" date="2014" name="Genome Announc.">
        <title>Draft Genome Sequence of Propane- and Butane-Oxidizing Actinobacterium Rhodococcus ruber IEGM 231.</title>
        <authorList>
            <person name="Ivshina I.B."/>
            <person name="Kuyukina M.S."/>
            <person name="Krivoruchko A.V."/>
            <person name="Barbe V."/>
            <person name="Fischer C."/>
        </authorList>
    </citation>
    <scope>NUCLEOTIDE SEQUENCE [LARGE SCALE GENOMIC DNA]</scope>
</reference>
<organism evidence="1 2">
    <name type="scientific">Rhodococcus ruber</name>
    <dbReference type="NCBI Taxonomy" id="1830"/>
    <lineage>
        <taxon>Bacteria</taxon>
        <taxon>Bacillati</taxon>
        <taxon>Actinomycetota</taxon>
        <taxon>Actinomycetes</taxon>
        <taxon>Mycobacteriales</taxon>
        <taxon>Nocardiaceae</taxon>
        <taxon>Rhodococcus</taxon>
    </lineage>
</organism>
<evidence type="ECO:0000313" key="1">
    <source>
        <dbReference type="EMBL" id="CDZ90216.1"/>
    </source>
</evidence>
<accession>A0A098BR68</accession>
<dbReference type="AlphaFoldDB" id="A0A098BR68"/>
<sequence length="82" mass="9291">MTEEATATAKSGDEGSWRFHPVEALPLNERRLAQRRRHAFTVIALQRRCVRRWLGRAVIALERRSATPAMRPEGADILVVAL</sequence>
<name>A0A098BR68_9NOCA</name>
<gene>
    <name evidence="1" type="ORF">RHRU231_670025</name>
</gene>
<proteinExistence type="predicted"/>
<evidence type="ECO:0000313" key="2">
    <source>
        <dbReference type="Proteomes" id="UP000042997"/>
    </source>
</evidence>
<dbReference type="EMBL" id="CCSD01000080">
    <property type="protein sequence ID" value="CDZ90216.1"/>
    <property type="molecule type" value="Genomic_DNA"/>
</dbReference>